<dbReference type="SUPFAM" id="SSF53218">
    <property type="entry name" value="Molybdenum cofactor biosynthesis proteins"/>
    <property type="match status" value="1"/>
</dbReference>
<dbReference type="SMART" id="SM00852">
    <property type="entry name" value="MoCF_biosynth"/>
    <property type="match status" value="1"/>
</dbReference>
<dbReference type="NCBIfam" id="TIGR00177">
    <property type="entry name" value="molyb_syn"/>
    <property type="match status" value="1"/>
</dbReference>
<evidence type="ECO:0000256" key="2">
    <source>
        <dbReference type="ARBA" id="ARBA00023150"/>
    </source>
</evidence>
<proteinExistence type="predicted"/>
<keyword evidence="2" id="KW-0501">Molybdenum cofactor biosynthesis</keyword>
<evidence type="ECO:0000256" key="1">
    <source>
        <dbReference type="ARBA" id="ARBA00005046"/>
    </source>
</evidence>
<dbReference type="InterPro" id="IPR008284">
    <property type="entry name" value="MoCF_biosynth_CS"/>
</dbReference>
<dbReference type="InterPro" id="IPR051920">
    <property type="entry name" value="MPT_Adenylyltrnsfr/MoaC-Rel"/>
</dbReference>
<dbReference type="CDD" id="cd00886">
    <property type="entry name" value="MogA_MoaB"/>
    <property type="match status" value="1"/>
</dbReference>
<dbReference type="PROSITE" id="PS01078">
    <property type="entry name" value="MOCF_BIOSYNTHESIS_1"/>
    <property type="match status" value="1"/>
</dbReference>
<sequence>MSQSNRPVPACAVVVVSDRRSRQQAEDTTGPVIAEWIATRGWTAVPTVSVPDDAGALSKELVRLTDEGVNLVLTTGGTGLGARDVTPEATLAVAHRVVPGIHEWIRASTGANLPAAFLSRGVAVLRDSTLIVNLPGSPRAVSEYLAHLGKILPHALAQVRSAPGSPDADRHPTE</sequence>
<protein>
    <submittedName>
        <fullName evidence="4">MogA/MoaB family molybdenum cofactor biosynthesis protein</fullName>
    </submittedName>
</protein>
<dbReference type="Pfam" id="PF00994">
    <property type="entry name" value="MoCF_biosynth"/>
    <property type="match status" value="1"/>
</dbReference>
<dbReference type="PANTHER" id="PTHR43764">
    <property type="entry name" value="MOLYBDENUM COFACTOR BIOSYNTHESIS"/>
    <property type="match status" value="1"/>
</dbReference>
<dbReference type="EMBL" id="JAGQHS010000007">
    <property type="protein sequence ID" value="MCA9754682.1"/>
    <property type="molecule type" value="Genomic_DNA"/>
</dbReference>
<dbReference type="PANTHER" id="PTHR43764:SF1">
    <property type="entry name" value="MOLYBDOPTERIN MOLYBDOTRANSFERASE"/>
    <property type="match status" value="1"/>
</dbReference>
<comment type="pathway">
    <text evidence="1">Cofactor biosynthesis; molybdopterin biosynthesis.</text>
</comment>
<reference evidence="4" key="1">
    <citation type="submission" date="2020-04" db="EMBL/GenBank/DDBJ databases">
        <authorList>
            <person name="Zhang T."/>
        </authorList>
    </citation>
    <scope>NUCLEOTIDE SEQUENCE</scope>
    <source>
        <strain evidence="4">HKST-UBA02</strain>
    </source>
</reference>
<dbReference type="GO" id="GO:0006777">
    <property type="term" value="P:Mo-molybdopterin cofactor biosynthetic process"/>
    <property type="evidence" value="ECO:0007669"/>
    <property type="project" value="UniProtKB-KW"/>
</dbReference>
<dbReference type="AlphaFoldDB" id="A0A956N8R4"/>
<evidence type="ECO:0000313" key="4">
    <source>
        <dbReference type="EMBL" id="MCA9754682.1"/>
    </source>
</evidence>
<dbReference type="Gene3D" id="3.40.980.10">
    <property type="entry name" value="MoaB/Mog-like domain"/>
    <property type="match status" value="1"/>
</dbReference>
<organism evidence="4 5">
    <name type="scientific">Eiseniibacteriota bacterium</name>
    <dbReference type="NCBI Taxonomy" id="2212470"/>
    <lineage>
        <taxon>Bacteria</taxon>
        <taxon>Candidatus Eiseniibacteriota</taxon>
    </lineage>
</organism>
<evidence type="ECO:0000259" key="3">
    <source>
        <dbReference type="SMART" id="SM00852"/>
    </source>
</evidence>
<gene>
    <name evidence="4" type="ORF">KDA27_02685</name>
</gene>
<accession>A0A956N8R4</accession>
<reference evidence="4" key="2">
    <citation type="journal article" date="2021" name="Microbiome">
        <title>Successional dynamics and alternative stable states in a saline activated sludge microbial community over 9 years.</title>
        <authorList>
            <person name="Wang Y."/>
            <person name="Ye J."/>
            <person name="Ju F."/>
            <person name="Liu L."/>
            <person name="Boyd J.A."/>
            <person name="Deng Y."/>
            <person name="Parks D.H."/>
            <person name="Jiang X."/>
            <person name="Yin X."/>
            <person name="Woodcroft B.J."/>
            <person name="Tyson G.W."/>
            <person name="Hugenholtz P."/>
            <person name="Polz M.F."/>
            <person name="Zhang T."/>
        </authorList>
    </citation>
    <scope>NUCLEOTIDE SEQUENCE</scope>
    <source>
        <strain evidence="4">HKST-UBA02</strain>
    </source>
</reference>
<dbReference type="Proteomes" id="UP000739538">
    <property type="component" value="Unassembled WGS sequence"/>
</dbReference>
<dbReference type="InterPro" id="IPR036425">
    <property type="entry name" value="MoaB/Mog-like_dom_sf"/>
</dbReference>
<evidence type="ECO:0000313" key="5">
    <source>
        <dbReference type="Proteomes" id="UP000739538"/>
    </source>
</evidence>
<dbReference type="InterPro" id="IPR001453">
    <property type="entry name" value="MoaB/Mog_dom"/>
</dbReference>
<feature type="domain" description="MoaB/Mog" evidence="3">
    <location>
        <begin position="12"/>
        <end position="155"/>
    </location>
</feature>
<comment type="caution">
    <text evidence="4">The sequence shown here is derived from an EMBL/GenBank/DDBJ whole genome shotgun (WGS) entry which is preliminary data.</text>
</comment>
<name>A0A956N8R4_UNCEI</name>